<feature type="domain" description="ChlI/MoxR AAA lid" evidence="2">
    <location>
        <begin position="234"/>
        <end position="299"/>
    </location>
</feature>
<name>A0ABV1RF86_9ALTE</name>
<dbReference type="Pfam" id="PF17863">
    <property type="entry name" value="AAA_lid_2"/>
    <property type="match status" value="1"/>
</dbReference>
<dbReference type="Proteomes" id="UP001467690">
    <property type="component" value="Unassembled WGS sequence"/>
</dbReference>
<evidence type="ECO:0000313" key="3">
    <source>
        <dbReference type="EMBL" id="MER2491442.1"/>
    </source>
</evidence>
<organism evidence="3 4">
    <name type="scientific">Catenovulum sediminis</name>
    <dbReference type="NCBI Taxonomy" id="1740262"/>
    <lineage>
        <taxon>Bacteria</taxon>
        <taxon>Pseudomonadati</taxon>
        <taxon>Pseudomonadota</taxon>
        <taxon>Gammaproteobacteria</taxon>
        <taxon>Alteromonadales</taxon>
        <taxon>Alteromonadaceae</taxon>
        <taxon>Catenovulum</taxon>
    </lineage>
</organism>
<accession>A0ABV1RF86</accession>
<dbReference type="PIRSF" id="PIRSF002849">
    <property type="entry name" value="AAA_ATPase_chaperone_MoxR_prd"/>
    <property type="match status" value="1"/>
</dbReference>
<dbReference type="InterPro" id="IPR027417">
    <property type="entry name" value="P-loop_NTPase"/>
</dbReference>
<reference evidence="3 4" key="1">
    <citation type="submission" date="2024-06" db="EMBL/GenBank/DDBJ databases">
        <authorList>
            <person name="Chen R.Y."/>
        </authorList>
    </citation>
    <scope>NUCLEOTIDE SEQUENCE [LARGE SCALE GENOMIC DNA]</scope>
    <source>
        <strain evidence="3 4">D2</strain>
    </source>
</reference>
<protein>
    <submittedName>
        <fullName evidence="3">AAA family ATPase</fullName>
    </submittedName>
</protein>
<dbReference type="PANTHER" id="PTHR42759">
    <property type="entry name" value="MOXR FAMILY PROTEIN"/>
    <property type="match status" value="1"/>
</dbReference>
<dbReference type="Pfam" id="PF07726">
    <property type="entry name" value="AAA_3"/>
    <property type="match status" value="1"/>
</dbReference>
<evidence type="ECO:0000259" key="1">
    <source>
        <dbReference type="Pfam" id="PF07726"/>
    </source>
</evidence>
<dbReference type="InterPro" id="IPR050764">
    <property type="entry name" value="CbbQ/NirQ/NorQ/GpvN"/>
</dbReference>
<gene>
    <name evidence="3" type="ORF">ABS311_06060</name>
</gene>
<dbReference type="RefSeq" id="WP_350401071.1">
    <property type="nucleotide sequence ID" value="NZ_JBELOE010000116.1"/>
</dbReference>
<feature type="domain" description="ATPase AAA-3" evidence="1">
    <location>
        <begin position="40"/>
        <end position="170"/>
    </location>
</feature>
<dbReference type="PANTHER" id="PTHR42759:SF5">
    <property type="entry name" value="METHANOL DEHYDROGENASE REGULATOR"/>
    <property type="match status" value="1"/>
</dbReference>
<comment type="caution">
    <text evidence="3">The sequence shown here is derived from an EMBL/GenBank/DDBJ whole genome shotgun (WGS) entry which is preliminary data.</text>
</comment>
<keyword evidence="4" id="KW-1185">Reference proteome</keyword>
<sequence length="306" mass="33786">MQGDKLETRCQLVVDNISAVVLGKEQQIKLALTCLLAKGHLLIEDLPGMGKTTLSHVLAETMSLSYNRVQFTSDLLPSDITGVSVYNTEQNQFEFHPGPLFSQLVLADEINRASPKTQSALLEAMAEQQVSIDGNSYPLESPFFVIATQNPAEQSGTHPLPESQLDRFLMRISLGYPSIEYELKMLQQGEIELCKTCLNGKLTVQDLLGMQESVNQVRVSENLLKYILQLVQYTRQSDMFPQPLSPRASRAILQASKAWAYIHDATFVTADHVQAIFTSVAEHRLAAGVAIDGKLSEQVLAAVEPV</sequence>
<dbReference type="SUPFAM" id="SSF52540">
    <property type="entry name" value="P-loop containing nucleoside triphosphate hydrolases"/>
    <property type="match status" value="1"/>
</dbReference>
<evidence type="ECO:0000313" key="4">
    <source>
        <dbReference type="Proteomes" id="UP001467690"/>
    </source>
</evidence>
<dbReference type="EMBL" id="JBELOE010000116">
    <property type="protein sequence ID" value="MER2491442.1"/>
    <property type="molecule type" value="Genomic_DNA"/>
</dbReference>
<dbReference type="InterPro" id="IPR041628">
    <property type="entry name" value="ChlI/MoxR_AAA_lid"/>
</dbReference>
<dbReference type="CDD" id="cd00009">
    <property type="entry name" value="AAA"/>
    <property type="match status" value="1"/>
</dbReference>
<dbReference type="Gene3D" id="1.10.8.80">
    <property type="entry name" value="Magnesium chelatase subunit I, C-Terminal domain"/>
    <property type="match status" value="1"/>
</dbReference>
<dbReference type="Gene3D" id="3.40.50.300">
    <property type="entry name" value="P-loop containing nucleotide triphosphate hydrolases"/>
    <property type="match status" value="1"/>
</dbReference>
<proteinExistence type="predicted"/>
<dbReference type="InterPro" id="IPR011703">
    <property type="entry name" value="ATPase_AAA-3"/>
</dbReference>
<evidence type="ECO:0000259" key="2">
    <source>
        <dbReference type="Pfam" id="PF17863"/>
    </source>
</evidence>